<keyword evidence="4" id="KW-0433">Leucine-rich repeat</keyword>
<feature type="domain" description="Disease resistance R13L4/SHOC-2-like LRR" evidence="15">
    <location>
        <begin position="197"/>
        <end position="437"/>
    </location>
</feature>
<dbReference type="EMBL" id="LRBV02000003">
    <property type="status" value="NOT_ANNOTATED_CDS"/>
    <property type="molecule type" value="Genomic_DNA"/>
</dbReference>
<evidence type="ECO:0000313" key="17">
    <source>
        <dbReference type="Proteomes" id="UP000594261"/>
    </source>
</evidence>
<gene>
    <name evidence="16" type="primary">LOC115981071</name>
</gene>
<evidence type="ECO:0000256" key="13">
    <source>
        <dbReference type="SAM" id="SignalP"/>
    </source>
</evidence>
<dbReference type="SUPFAM" id="SSF52058">
    <property type="entry name" value="L domain-like"/>
    <property type="match status" value="1"/>
</dbReference>
<sequence>MANMKTTFLLSLNFLLLLTELISLEAIWSNSSAGNSIVGCIEMEREALLKFKEGLDDPSRRLSSWVGKDCCNWLGVGCSNRTGSIIKLDLKRPFFCDQISSNTSTVCWKPLSGVLSPSLLELKYLNYLDLSYNDFQGIPIPNFIGSLNMLSYLNFSYASFAGMIPPQLGNLSNLLYLDLSAFDEHLSLPLPLPTPSTSNLNWLSGLSSLQYLNLNGVNLSEATTDWLQTVNLLPSLLELHLSNCELNYLPQSFSSLNFTSLSVLELSYNDFNSSSVPQWMFNITSLTNLKLSPCNLSGSIPKIAKGKLCNLRTLDLSYNHISGEITEFFQALSECSNSSLEELNLGWNQLIGNIPHSLGYVKSLRKLQLFSNAFSGSIPSSIQNLSRLEILDLELNMMNGTIPELIGQLSELRVLHLVENYWQGIMTETHFLNLTKLNGFSLSSYRNLLVFNVTRDWIPPFSLQYVNILDCQLNPTFPTWLRTQKELTEIHLVNTTISDTIPNWLWNLSSQLEVLDLSQNKLMGNLPKSLNFSSLDSVYLDFNHLVGPLPLWPSVTRFSLRSNLLSGPIPIRIGLEMSQLTVLDLSDNLLNGSIPSSINGLRDLGFLLLSNNHLSGNIHNHWKSMQNLLYIDLSKNNLSGDIPSSMCSLPSLSWLQLSNNNLSGNLSFCLKFVSSISLSTLDLGENRLSGTIPKWIGERLSSLTILRLRGNMLFGRIPKQLCGMTNIHVLDLAHNNFSGSIPSCLGSLAGYKNFNGTIFPEITEHMYLVVKGRQYEYYNQISNVSLMDFSKNSLSGEIPTELTNLTLLNSLNLSWNQFTGKIPENIGALHQLETLDLSNNHLSGHIPPSMSSMTFLSHLNLSYNNLSGEIPSSNQFQTFNDPSIYVGNPQLYGPPPLPTIFSIPSDRGAEHKDGEDHFEKLWFYLSIALGFIVGFWAVCGSLLIKKSWRNAYFRFAGKMKDRLLVVIAANMAHLQRKIQAEKH</sequence>
<dbReference type="SMART" id="SM00365">
    <property type="entry name" value="LRR_SD22"/>
    <property type="match status" value="7"/>
</dbReference>
<dbReference type="FunFam" id="3.80.10.10:FF:000095">
    <property type="entry name" value="LRR receptor-like serine/threonine-protein kinase GSO1"/>
    <property type="match status" value="1"/>
</dbReference>
<organism evidence="16 17">
    <name type="scientific">Quercus lobata</name>
    <name type="common">Valley oak</name>
    <dbReference type="NCBI Taxonomy" id="97700"/>
    <lineage>
        <taxon>Eukaryota</taxon>
        <taxon>Viridiplantae</taxon>
        <taxon>Streptophyta</taxon>
        <taxon>Embryophyta</taxon>
        <taxon>Tracheophyta</taxon>
        <taxon>Spermatophyta</taxon>
        <taxon>Magnoliopsida</taxon>
        <taxon>eudicotyledons</taxon>
        <taxon>Gunneridae</taxon>
        <taxon>Pentapetalae</taxon>
        <taxon>rosids</taxon>
        <taxon>fabids</taxon>
        <taxon>Fagales</taxon>
        <taxon>Fagaceae</taxon>
        <taxon>Quercus</taxon>
    </lineage>
</organism>
<keyword evidence="11" id="KW-0325">Glycoprotein</keyword>
<dbReference type="KEGG" id="qlo:115981071"/>
<comment type="similarity">
    <text evidence="2">Belongs to the RLP family.</text>
</comment>
<dbReference type="InterPro" id="IPR032675">
    <property type="entry name" value="LRR_dom_sf"/>
</dbReference>
<dbReference type="Gene3D" id="3.80.10.10">
    <property type="entry name" value="Ribonuclease Inhibitor"/>
    <property type="match status" value="6"/>
</dbReference>
<dbReference type="Pfam" id="PF13855">
    <property type="entry name" value="LRR_8"/>
    <property type="match status" value="1"/>
</dbReference>
<dbReference type="InterPro" id="IPR046956">
    <property type="entry name" value="RLP23-like"/>
</dbReference>
<evidence type="ECO:0000256" key="2">
    <source>
        <dbReference type="ARBA" id="ARBA00009592"/>
    </source>
</evidence>
<accession>A0A7N2R1M5</accession>
<keyword evidence="7" id="KW-0677">Repeat</keyword>
<feature type="domain" description="Leucine-rich repeat-containing N-terminal plant-type" evidence="14">
    <location>
        <begin position="43"/>
        <end position="79"/>
    </location>
</feature>
<dbReference type="PROSITE" id="PS51450">
    <property type="entry name" value="LRR"/>
    <property type="match status" value="2"/>
</dbReference>
<keyword evidence="8 12" id="KW-1133">Transmembrane helix</keyword>
<dbReference type="InterPro" id="IPR001611">
    <property type="entry name" value="Leu-rich_rpt"/>
</dbReference>
<feature type="signal peptide" evidence="13">
    <location>
        <begin position="1"/>
        <end position="26"/>
    </location>
</feature>
<proteinExistence type="inferred from homology"/>
<dbReference type="AlphaFoldDB" id="A0A7N2R1M5"/>
<dbReference type="OMA" id="MMNGTIA"/>
<dbReference type="PANTHER" id="PTHR48063:SF29">
    <property type="entry name" value="LRR RECEPTOR-LIKE KINASE FAMILY PROTEIN"/>
    <property type="match status" value="1"/>
</dbReference>
<evidence type="ECO:0000259" key="14">
    <source>
        <dbReference type="Pfam" id="PF08263"/>
    </source>
</evidence>
<evidence type="ECO:0000256" key="12">
    <source>
        <dbReference type="SAM" id="Phobius"/>
    </source>
</evidence>
<evidence type="ECO:0000256" key="4">
    <source>
        <dbReference type="ARBA" id="ARBA00022614"/>
    </source>
</evidence>
<dbReference type="Pfam" id="PF00560">
    <property type="entry name" value="LRR_1"/>
    <property type="match status" value="8"/>
</dbReference>
<feature type="chain" id="PRO_5029749905" evidence="13">
    <location>
        <begin position="27"/>
        <end position="983"/>
    </location>
</feature>
<dbReference type="PRINTS" id="PR00019">
    <property type="entry name" value="LEURICHRPT"/>
</dbReference>
<protein>
    <submittedName>
        <fullName evidence="16">Uncharacterized protein</fullName>
    </submittedName>
</protein>
<evidence type="ECO:0000256" key="7">
    <source>
        <dbReference type="ARBA" id="ARBA00022737"/>
    </source>
</evidence>
<evidence type="ECO:0000256" key="3">
    <source>
        <dbReference type="ARBA" id="ARBA00022475"/>
    </source>
</evidence>
<keyword evidence="10" id="KW-0675">Receptor</keyword>
<evidence type="ECO:0000256" key="10">
    <source>
        <dbReference type="ARBA" id="ARBA00023170"/>
    </source>
</evidence>
<keyword evidence="6 13" id="KW-0732">Signal</keyword>
<evidence type="ECO:0000256" key="5">
    <source>
        <dbReference type="ARBA" id="ARBA00022692"/>
    </source>
</evidence>
<dbReference type="SMART" id="SM00369">
    <property type="entry name" value="LRR_TYP"/>
    <property type="match status" value="11"/>
</dbReference>
<dbReference type="FunCoup" id="A0A7N2R1M5">
    <property type="interactions" value="576"/>
</dbReference>
<evidence type="ECO:0000256" key="9">
    <source>
        <dbReference type="ARBA" id="ARBA00023136"/>
    </source>
</evidence>
<evidence type="ECO:0000256" key="6">
    <source>
        <dbReference type="ARBA" id="ARBA00022729"/>
    </source>
</evidence>
<dbReference type="PANTHER" id="PTHR48063">
    <property type="entry name" value="LRR RECEPTOR-LIKE KINASE"/>
    <property type="match status" value="1"/>
</dbReference>
<dbReference type="OrthoDB" id="749832at2759"/>
<dbReference type="RefSeq" id="XP_030959116.1">
    <property type="nucleotide sequence ID" value="XM_031103256.1"/>
</dbReference>
<dbReference type="EnsemblPlants" id="QL03p053955:mrna">
    <property type="protein sequence ID" value="QL03p053955:mrna:CDS:1"/>
    <property type="gene ID" value="QL03p053955"/>
</dbReference>
<dbReference type="GeneID" id="115981071"/>
<reference evidence="16 17" key="1">
    <citation type="journal article" date="2016" name="G3 (Bethesda)">
        <title>First Draft Assembly and Annotation of the Genome of a California Endemic Oak Quercus lobata Nee (Fagaceae).</title>
        <authorList>
            <person name="Sork V.L."/>
            <person name="Fitz-Gibbon S.T."/>
            <person name="Puiu D."/>
            <person name="Crepeau M."/>
            <person name="Gugger P.F."/>
            <person name="Sherman R."/>
            <person name="Stevens K."/>
            <person name="Langley C.H."/>
            <person name="Pellegrini M."/>
            <person name="Salzberg S.L."/>
        </authorList>
    </citation>
    <scope>NUCLEOTIDE SEQUENCE [LARGE SCALE GENOMIC DNA]</scope>
    <source>
        <strain evidence="16 17">cv. SW786</strain>
    </source>
</reference>
<dbReference type="InterPro" id="IPR013210">
    <property type="entry name" value="LRR_N_plant-typ"/>
</dbReference>
<comment type="subcellular location">
    <subcellularLocation>
        <location evidence="1">Cell membrane</location>
        <topology evidence="1">Single-pass type I membrane protein</topology>
    </subcellularLocation>
</comment>
<dbReference type="GO" id="GO:0005886">
    <property type="term" value="C:plasma membrane"/>
    <property type="evidence" value="ECO:0007669"/>
    <property type="project" value="UniProtKB-SubCell"/>
</dbReference>
<keyword evidence="3" id="KW-1003">Cell membrane</keyword>
<dbReference type="FunFam" id="3.80.10.10:FF:000383">
    <property type="entry name" value="Leucine-rich repeat receptor protein kinase EMS1"/>
    <property type="match status" value="1"/>
</dbReference>
<dbReference type="InParanoid" id="A0A7N2R1M5"/>
<evidence type="ECO:0000256" key="1">
    <source>
        <dbReference type="ARBA" id="ARBA00004251"/>
    </source>
</evidence>
<dbReference type="InterPro" id="IPR055414">
    <property type="entry name" value="LRR_R13L4/SHOC2-like"/>
</dbReference>
<evidence type="ECO:0000313" key="16">
    <source>
        <dbReference type="EnsemblPlants" id="QL03p053955:mrna:CDS:1"/>
    </source>
</evidence>
<evidence type="ECO:0000256" key="8">
    <source>
        <dbReference type="ARBA" id="ARBA00022989"/>
    </source>
</evidence>
<evidence type="ECO:0000259" key="15">
    <source>
        <dbReference type="Pfam" id="PF23598"/>
    </source>
</evidence>
<dbReference type="SUPFAM" id="SSF52047">
    <property type="entry name" value="RNI-like"/>
    <property type="match status" value="2"/>
</dbReference>
<feature type="transmembrane region" description="Helical" evidence="12">
    <location>
        <begin position="921"/>
        <end position="944"/>
    </location>
</feature>
<keyword evidence="9 12" id="KW-0472">Membrane</keyword>
<dbReference type="Proteomes" id="UP000594261">
    <property type="component" value="Chromosome 3"/>
</dbReference>
<name>A0A7N2R1M5_QUELO</name>
<dbReference type="Gramene" id="QL03p053955:mrna">
    <property type="protein sequence ID" value="QL03p053955:mrna:CDS:1"/>
    <property type="gene ID" value="QL03p053955"/>
</dbReference>
<keyword evidence="5 12" id="KW-0812">Transmembrane</keyword>
<evidence type="ECO:0000256" key="11">
    <source>
        <dbReference type="ARBA" id="ARBA00023180"/>
    </source>
</evidence>
<dbReference type="FunFam" id="3.80.10.10:FF:000213">
    <property type="entry name" value="Tyrosine-sulfated glycopeptide receptor 1"/>
    <property type="match status" value="1"/>
</dbReference>
<dbReference type="Pfam" id="PF23598">
    <property type="entry name" value="LRR_14"/>
    <property type="match status" value="1"/>
</dbReference>
<dbReference type="Pfam" id="PF08263">
    <property type="entry name" value="LRRNT_2"/>
    <property type="match status" value="1"/>
</dbReference>
<dbReference type="InterPro" id="IPR003591">
    <property type="entry name" value="Leu-rich_rpt_typical-subtyp"/>
</dbReference>
<keyword evidence="17" id="KW-1185">Reference proteome</keyword>
<reference evidence="16" key="2">
    <citation type="submission" date="2021-01" db="UniProtKB">
        <authorList>
            <consortium name="EnsemblPlants"/>
        </authorList>
    </citation>
    <scope>IDENTIFICATION</scope>
</reference>